<keyword evidence="1" id="KW-0808">Transferase</keyword>
<protein>
    <submittedName>
        <fullName evidence="1">Acetyltransferase</fullName>
    </submittedName>
</protein>
<name>E0I5H8_9BACL</name>
<evidence type="ECO:0000313" key="1">
    <source>
        <dbReference type="EMBL" id="EFM12220.1"/>
    </source>
</evidence>
<proteinExistence type="predicted"/>
<gene>
    <name evidence="1" type="ORF">PaecuDRAFT_0900</name>
</gene>
<dbReference type="InterPro" id="IPR016181">
    <property type="entry name" value="Acyl_CoA_acyltransferase"/>
</dbReference>
<keyword evidence="2" id="KW-1185">Reference proteome</keyword>
<dbReference type="RefSeq" id="WP_006036915.1">
    <property type="nucleotide sequence ID" value="NZ_AEDD01000002.1"/>
</dbReference>
<dbReference type="AlphaFoldDB" id="E0I5H8"/>
<accession>E0I5H8</accession>
<sequence>MNPEITVRRATIADVEGLARLNQAFNGGSLRPAVQIIESIQVNSEMIVVAEYQGTIVGFGCAQRVE</sequence>
<dbReference type="STRING" id="717606.PaecuDRAFT_0900"/>
<evidence type="ECO:0000313" key="2">
    <source>
        <dbReference type="Proteomes" id="UP000005387"/>
    </source>
</evidence>
<dbReference type="GO" id="GO:0016740">
    <property type="term" value="F:transferase activity"/>
    <property type="evidence" value="ECO:0007669"/>
    <property type="project" value="UniProtKB-KW"/>
</dbReference>
<dbReference type="SUPFAM" id="SSF55729">
    <property type="entry name" value="Acyl-CoA N-acyltransferases (Nat)"/>
    <property type="match status" value="1"/>
</dbReference>
<dbReference type="EMBL" id="AEDD01000002">
    <property type="protein sequence ID" value="EFM12220.1"/>
    <property type="molecule type" value="Genomic_DNA"/>
</dbReference>
<dbReference type="Gene3D" id="3.40.630.30">
    <property type="match status" value="1"/>
</dbReference>
<dbReference type="Proteomes" id="UP000005387">
    <property type="component" value="Unassembled WGS sequence"/>
</dbReference>
<organism evidence="1 2">
    <name type="scientific">Paenibacillus curdlanolyticus YK9</name>
    <dbReference type="NCBI Taxonomy" id="717606"/>
    <lineage>
        <taxon>Bacteria</taxon>
        <taxon>Bacillati</taxon>
        <taxon>Bacillota</taxon>
        <taxon>Bacilli</taxon>
        <taxon>Bacillales</taxon>
        <taxon>Paenibacillaceae</taxon>
        <taxon>Paenibacillus</taxon>
    </lineage>
</organism>
<reference evidence="1 2" key="1">
    <citation type="submission" date="2010-07" db="EMBL/GenBank/DDBJ databases">
        <title>The draft genome of Paenibacillus curdlanolyticus YK9.</title>
        <authorList>
            <consortium name="US DOE Joint Genome Institute (JGI-PGF)"/>
            <person name="Lucas S."/>
            <person name="Copeland A."/>
            <person name="Lapidus A."/>
            <person name="Cheng J.-F."/>
            <person name="Bruce D."/>
            <person name="Goodwin L."/>
            <person name="Pitluck S."/>
            <person name="Land M.L."/>
            <person name="Hauser L."/>
            <person name="Chang Y.-J."/>
            <person name="Jeffries C."/>
            <person name="Anderson I.J."/>
            <person name="Johnson E."/>
            <person name="Loganathan U."/>
            <person name="Mulhopadhyay B."/>
            <person name="Kyrpides N."/>
            <person name="Woyke T.J."/>
        </authorList>
    </citation>
    <scope>NUCLEOTIDE SEQUENCE [LARGE SCALE GENOMIC DNA]</scope>
    <source>
        <strain evidence="1 2">YK9</strain>
    </source>
</reference>